<proteinExistence type="predicted"/>
<dbReference type="AlphaFoldDB" id="A0A6G3ZWF4"/>
<keyword evidence="1" id="KW-0812">Transmembrane</keyword>
<reference evidence="2" key="1">
    <citation type="submission" date="2020-02" db="EMBL/GenBank/DDBJ databases">
        <authorList>
            <person name="Shen X.-R."/>
            <person name="Zhang Y.-X."/>
        </authorList>
    </citation>
    <scope>NUCLEOTIDE SEQUENCE</scope>
    <source>
        <strain evidence="2">SYP-B3998</strain>
    </source>
</reference>
<evidence type="ECO:0000256" key="1">
    <source>
        <dbReference type="SAM" id="Phobius"/>
    </source>
</evidence>
<gene>
    <name evidence="2" type="ORF">GK047_10615</name>
</gene>
<feature type="transmembrane region" description="Helical" evidence="1">
    <location>
        <begin position="68"/>
        <end position="92"/>
    </location>
</feature>
<name>A0A6G3ZWF4_9BACL</name>
<dbReference type="RefSeq" id="WP_163945526.1">
    <property type="nucleotide sequence ID" value="NZ_JAAIKC010000003.1"/>
</dbReference>
<protein>
    <submittedName>
        <fullName evidence="2">Uncharacterized protein</fullName>
    </submittedName>
</protein>
<organism evidence="2">
    <name type="scientific">Paenibacillus sp. SYP-B3998</name>
    <dbReference type="NCBI Taxonomy" id="2678564"/>
    <lineage>
        <taxon>Bacteria</taxon>
        <taxon>Bacillati</taxon>
        <taxon>Bacillota</taxon>
        <taxon>Bacilli</taxon>
        <taxon>Bacillales</taxon>
        <taxon>Paenibacillaceae</taxon>
        <taxon>Paenibacillus</taxon>
    </lineage>
</organism>
<keyword evidence="1" id="KW-1133">Transmembrane helix</keyword>
<keyword evidence="1" id="KW-0472">Membrane</keyword>
<feature type="transmembrane region" description="Helical" evidence="1">
    <location>
        <begin position="6"/>
        <end position="22"/>
    </location>
</feature>
<feature type="transmembrane region" description="Helical" evidence="1">
    <location>
        <begin position="34"/>
        <end position="56"/>
    </location>
</feature>
<dbReference type="EMBL" id="JAAIKC010000003">
    <property type="protein sequence ID" value="NEW06462.1"/>
    <property type="molecule type" value="Genomic_DNA"/>
</dbReference>
<comment type="caution">
    <text evidence="2">The sequence shown here is derived from an EMBL/GenBank/DDBJ whole genome shotgun (WGS) entry which is preliminary data.</text>
</comment>
<sequence>MLIGLLAFALVIVVIRSIIRKVNRDKESRPVIKLFTPITFYMYFPVSFLCCAWAFYQAGEENEGAAGYGILPGSFFIVGPLGSVIISTIIIYSIDRIKYKYKNETKELLKNLRENQ</sequence>
<accession>A0A6G3ZWF4</accession>
<evidence type="ECO:0000313" key="2">
    <source>
        <dbReference type="EMBL" id="NEW06462.1"/>
    </source>
</evidence>